<feature type="signal peptide" evidence="1">
    <location>
        <begin position="1"/>
        <end position="20"/>
    </location>
</feature>
<evidence type="ECO:0000313" key="2">
    <source>
        <dbReference type="EMBL" id="KUP93716.1"/>
    </source>
</evidence>
<evidence type="ECO:0000313" key="3">
    <source>
        <dbReference type="Proteomes" id="UP000068382"/>
    </source>
</evidence>
<accession>A0A132BZN4</accession>
<dbReference type="RefSeq" id="WP_165595893.1">
    <property type="nucleotide sequence ID" value="NZ_LPUY01000043.1"/>
</dbReference>
<dbReference type="PATRIC" id="fig|1768241.3.peg.1479"/>
<dbReference type="EMBL" id="LPUY01000043">
    <property type="protein sequence ID" value="KUP93716.1"/>
    <property type="molecule type" value="Genomic_DNA"/>
</dbReference>
<protein>
    <recommendedName>
        <fullName evidence="4">Lipoprotein</fullName>
    </recommendedName>
</protein>
<dbReference type="AlphaFoldDB" id="A0A132BZN4"/>
<organism evidence="2 3">
    <name type="scientific">Tritonibacter horizontis</name>
    <dbReference type="NCBI Taxonomy" id="1768241"/>
    <lineage>
        <taxon>Bacteria</taxon>
        <taxon>Pseudomonadati</taxon>
        <taxon>Pseudomonadota</taxon>
        <taxon>Alphaproteobacteria</taxon>
        <taxon>Rhodobacterales</taxon>
        <taxon>Paracoccaceae</taxon>
        <taxon>Tritonibacter</taxon>
    </lineage>
</organism>
<sequence length="55" mass="5815">MTRILMFVAALGALASCAQYQEPQANCFTFLASTTAISPDCTFTPLGTPEGDIEV</sequence>
<proteinExistence type="predicted"/>
<comment type="caution">
    <text evidence="2">The sequence shown here is derived from an EMBL/GenBank/DDBJ whole genome shotgun (WGS) entry which is preliminary data.</text>
</comment>
<reference evidence="2 3" key="1">
    <citation type="submission" date="2015-12" db="EMBL/GenBank/DDBJ databases">
        <title>Genome sequence of the marine Rhodobacteraceae strain O3.65, Candidatus Tritonibacter horizontis.</title>
        <authorList>
            <person name="Poehlein A."/>
            <person name="Giebel H.A."/>
            <person name="Voget S."/>
            <person name="Brinkhoff T."/>
        </authorList>
    </citation>
    <scope>NUCLEOTIDE SEQUENCE [LARGE SCALE GENOMIC DNA]</scope>
    <source>
        <strain evidence="2 3">O3.65</strain>
    </source>
</reference>
<name>A0A132BZN4_9RHOB</name>
<feature type="chain" id="PRO_5007288661" description="Lipoprotein" evidence="1">
    <location>
        <begin position="21"/>
        <end position="55"/>
    </location>
</feature>
<dbReference type="Proteomes" id="UP000068382">
    <property type="component" value="Unassembled WGS sequence"/>
</dbReference>
<keyword evidence="3" id="KW-1185">Reference proteome</keyword>
<evidence type="ECO:0008006" key="4">
    <source>
        <dbReference type="Google" id="ProtNLM"/>
    </source>
</evidence>
<evidence type="ECO:0000256" key="1">
    <source>
        <dbReference type="SAM" id="SignalP"/>
    </source>
</evidence>
<dbReference type="PROSITE" id="PS51257">
    <property type="entry name" value="PROKAR_LIPOPROTEIN"/>
    <property type="match status" value="1"/>
</dbReference>
<keyword evidence="1" id="KW-0732">Signal</keyword>
<gene>
    <name evidence="2" type="ORF">TRIHO_14070</name>
</gene>